<dbReference type="AlphaFoldDB" id="A0A1H6B3U3"/>
<name>A0A1H6B3U3_9BACT</name>
<reference evidence="1 2" key="1">
    <citation type="submission" date="2016-10" db="EMBL/GenBank/DDBJ databases">
        <authorList>
            <person name="de Groot N.N."/>
        </authorList>
    </citation>
    <scope>NUCLEOTIDE SEQUENCE [LARGE SCALE GENOMIC DNA]</scope>
    <source>
        <strain evidence="1 2">DSM 22489</strain>
    </source>
</reference>
<keyword evidence="2" id="KW-1185">Reference proteome</keyword>
<organism evidence="1 2">
    <name type="scientific">Bryocella elongata</name>
    <dbReference type="NCBI Taxonomy" id="863522"/>
    <lineage>
        <taxon>Bacteria</taxon>
        <taxon>Pseudomonadati</taxon>
        <taxon>Acidobacteriota</taxon>
        <taxon>Terriglobia</taxon>
        <taxon>Terriglobales</taxon>
        <taxon>Acidobacteriaceae</taxon>
        <taxon>Bryocella</taxon>
    </lineage>
</organism>
<dbReference type="Proteomes" id="UP000236728">
    <property type="component" value="Unassembled WGS sequence"/>
</dbReference>
<sequence length="36" mass="4070">MRPAAMQRVALLSVYSVQIKKKRANARKLKELQGDA</sequence>
<gene>
    <name evidence="1" type="ORF">SAMN05421819_3484</name>
</gene>
<evidence type="ECO:0000313" key="1">
    <source>
        <dbReference type="EMBL" id="SEG55272.1"/>
    </source>
</evidence>
<proteinExistence type="predicted"/>
<dbReference type="EMBL" id="FNVA01000006">
    <property type="protein sequence ID" value="SEG55272.1"/>
    <property type="molecule type" value="Genomic_DNA"/>
</dbReference>
<evidence type="ECO:0000313" key="2">
    <source>
        <dbReference type="Proteomes" id="UP000236728"/>
    </source>
</evidence>
<accession>A0A1H6B3U3</accession>
<protein>
    <submittedName>
        <fullName evidence="1">Uncharacterized protein</fullName>
    </submittedName>
</protein>